<comment type="caution">
    <text evidence="9">The sequence shown here is derived from an EMBL/GenBank/DDBJ whole genome shotgun (WGS) entry which is preliminary data.</text>
</comment>
<evidence type="ECO:0000313" key="10">
    <source>
        <dbReference type="Proteomes" id="UP001375240"/>
    </source>
</evidence>
<dbReference type="Gene3D" id="2.60.420.10">
    <property type="entry name" value="Maltose phosphorylase, domain 3"/>
    <property type="match status" value="1"/>
</dbReference>
<protein>
    <recommendedName>
        <fullName evidence="2">alpha-L-rhamnosidase</fullName>
        <ecNumber evidence="2">3.2.1.40</ecNumber>
    </recommendedName>
</protein>
<evidence type="ECO:0000256" key="4">
    <source>
        <dbReference type="SAM" id="MobiDB-lite"/>
    </source>
</evidence>
<feature type="domain" description="Alpha-L-rhamnosidase six-hairpin glycosidase" evidence="7">
    <location>
        <begin position="511"/>
        <end position="882"/>
    </location>
</feature>
<sequence>MSEDSILASPLQITNLRLSRTANLLSVDDERPSISWSYSVPGESTFWRQQTYILGLRSWSLSEDPEGLQAQYEATFSSPSTSQSENIPWPGIFPPLLSERVYELSVIAVLTKSGELNACLSKSYEASRTLNYRGFGAPPPAPISPWDRANRIIEKLRVGPSETSVPSATLRFEAGLIGGMPTWYDRAPWMTPISTPWDLQSWQNPKPVAVFRNKYHLDSKPQAARLYATAFGVYRVIINGTLVGDSIMEPGWTEYTRRLLYQTYDITDYLRQGENVVTVFVADGWYRGRLSSGWEAQRGFFGKETGFVALIKTYHGSSVKVFKTGGTAVTGWRCTRTSPILESSIYDGECFDSRINLDALTDKHWEDVKPMTDALLVHSSSPVVQASIAPPVRCTEVLTLKKTIKSPSGKKILDFGQNTAGRIHMKGSAPAGTKVTFVHVEVLLPNGTPCTDLLREAKCTDTYIFNGSGVEEWEPEFTFHGFRYVQVHPWIDGLEVVVKVYGSDLSKGLLNFQSSHAELNRLVENIRWSARANFLAVCTDCPQRDERLGWTGDVNAFGPTATYIFDCQTFLASWLHGLVDGQKIGGNNCPPLVSPNCLHPPGSHRPTALWQDVLVTLPWHLYDIYGDRKLLKDIFGAMADYYHNGIPKDPATGLWRPTYQFGDWLDPSAPPGRPDLPATDPMYVANTWLCHITNTLVKIATVTEEQRVIAYWSSKASELTSQWQAKYLITNQLQSATATANDHEAPAIVLKQDTQTAHSLALNFHLLPKNLVEPAIKRLHYLVKRNGYHLATGFAGTPELLHAISYPQASSHANLASTSLAYRVLLEPHVPPSWLYPVTMGATSIWERWDAVLPDGSVNTPGMTSLNHYAYGSVGRWIFENIGGIRIVRDDVRDIEKGWRVIFDPVPNLAFGVTNAEMSYDSPKGRIDCSWKYSRSEKTMDISVAVPANCNGEVRVLGKTVGNVAGGKWHFVQAVEERDWRYLESYEKQVRGESENKHKQSPQKPREPEEEWVMI</sequence>
<evidence type="ECO:0000259" key="6">
    <source>
        <dbReference type="Pfam" id="PF08531"/>
    </source>
</evidence>
<proteinExistence type="predicted"/>
<dbReference type="Gene3D" id="1.50.10.10">
    <property type="match status" value="1"/>
</dbReference>
<dbReference type="InterPro" id="IPR013737">
    <property type="entry name" value="Bac_rhamnosid_N"/>
</dbReference>
<evidence type="ECO:0000256" key="2">
    <source>
        <dbReference type="ARBA" id="ARBA00012652"/>
    </source>
</evidence>
<feature type="domain" description="Alpha-L-rhamnosidase C-terminal" evidence="8">
    <location>
        <begin position="892"/>
        <end position="963"/>
    </location>
</feature>
<dbReference type="InterPro" id="IPR016007">
    <property type="entry name" value="Alpha_rhamnosid"/>
</dbReference>
<evidence type="ECO:0000259" key="7">
    <source>
        <dbReference type="Pfam" id="PF17389"/>
    </source>
</evidence>
<feature type="domain" description="Alpha-L-rhamnosidase concanavalin-like" evidence="5">
    <location>
        <begin position="405"/>
        <end position="493"/>
    </location>
</feature>
<feature type="compositionally biased region" description="Basic and acidic residues" evidence="4">
    <location>
        <begin position="989"/>
        <end position="998"/>
    </location>
</feature>
<dbReference type="Pfam" id="PF17390">
    <property type="entry name" value="Bac_rhamnosid_C"/>
    <property type="match status" value="1"/>
</dbReference>
<accession>A0AAV9TZ28</accession>
<dbReference type="PANTHER" id="PTHR33307:SF6">
    <property type="entry name" value="ALPHA-RHAMNOSIDASE (EUROFUNG)-RELATED"/>
    <property type="match status" value="1"/>
</dbReference>
<gene>
    <name evidence="9" type="ORF">TWF696_003367</name>
</gene>
<keyword evidence="3" id="KW-0378">Hydrolase</keyword>
<dbReference type="InterPro" id="IPR008928">
    <property type="entry name" value="6-hairpin_glycosidase_sf"/>
</dbReference>
<dbReference type="Pfam" id="PF08531">
    <property type="entry name" value="Bac_rhamnosid_N"/>
    <property type="match status" value="1"/>
</dbReference>
<name>A0AAV9TZ28_9PEZI</name>
<dbReference type="Gene3D" id="2.60.120.260">
    <property type="entry name" value="Galactose-binding domain-like"/>
    <property type="match status" value="2"/>
</dbReference>
<feature type="domain" description="Bacterial alpha-L-rhamnosidase N-terminal" evidence="6">
    <location>
        <begin position="220"/>
        <end position="395"/>
    </location>
</feature>
<organism evidence="9 10">
    <name type="scientific">Orbilia brochopaga</name>
    <dbReference type="NCBI Taxonomy" id="3140254"/>
    <lineage>
        <taxon>Eukaryota</taxon>
        <taxon>Fungi</taxon>
        <taxon>Dikarya</taxon>
        <taxon>Ascomycota</taxon>
        <taxon>Pezizomycotina</taxon>
        <taxon>Orbiliomycetes</taxon>
        <taxon>Orbiliales</taxon>
        <taxon>Orbiliaceae</taxon>
        <taxon>Orbilia</taxon>
    </lineage>
</organism>
<evidence type="ECO:0000259" key="5">
    <source>
        <dbReference type="Pfam" id="PF05592"/>
    </source>
</evidence>
<dbReference type="PANTHER" id="PTHR33307">
    <property type="entry name" value="ALPHA-RHAMNOSIDASE (EUROFUNG)"/>
    <property type="match status" value="1"/>
</dbReference>
<dbReference type="AlphaFoldDB" id="A0AAV9TZ28"/>
<evidence type="ECO:0000256" key="1">
    <source>
        <dbReference type="ARBA" id="ARBA00001445"/>
    </source>
</evidence>
<dbReference type="InterPro" id="IPR035396">
    <property type="entry name" value="Bac_rhamnosid6H"/>
</dbReference>
<dbReference type="SUPFAM" id="SSF49785">
    <property type="entry name" value="Galactose-binding domain-like"/>
    <property type="match status" value="1"/>
</dbReference>
<dbReference type="Proteomes" id="UP001375240">
    <property type="component" value="Unassembled WGS sequence"/>
</dbReference>
<dbReference type="Pfam" id="PF17389">
    <property type="entry name" value="Bac_rhamnosid6H"/>
    <property type="match status" value="1"/>
</dbReference>
<evidence type="ECO:0000313" key="9">
    <source>
        <dbReference type="EMBL" id="KAK6330476.1"/>
    </source>
</evidence>
<evidence type="ECO:0000256" key="3">
    <source>
        <dbReference type="ARBA" id="ARBA00022801"/>
    </source>
</evidence>
<dbReference type="Pfam" id="PF05592">
    <property type="entry name" value="Bac_rhamnosid"/>
    <property type="match status" value="1"/>
</dbReference>
<dbReference type="EMBL" id="JAVHNQ010000017">
    <property type="protein sequence ID" value="KAK6330476.1"/>
    <property type="molecule type" value="Genomic_DNA"/>
</dbReference>
<evidence type="ECO:0000259" key="8">
    <source>
        <dbReference type="Pfam" id="PF17390"/>
    </source>
</evidence>
<dbReference type="GO" id="GO:0005975">
    <property type="term" value="P:carbohydrate metabolic process"/>
    <property type="evidence" value="ECO:0007669"/>
    <property type="project" value="InterPro"/>
</dbReference>
<dbReference type="InterPro" id="IPR035398">
    <property type="entry name" value="Bac_rhamnosid_C"/>
</dbReference>
<reference evidence="9 10" key="1">
    <citation type="submission" date="2019-10" db="EMBL/GenBank/DDBJ databases">
        <authorList>
            <person name="Palmer J.M."/>
        </authorList>
    </citation>
    <scope>NUCLEOTIDE SEQUENCE [LARGE SCALE GENOMIC DNA]</scope>
    <source>
        <strain evidence="9 10">TWF696</strain>
    </source>
</reference>
<dbReference type="InterPro" id="IPR012341">
    <property type="entry name" value="6hp_glycosidase-like_sf"/>
</dbReference>
<dbReference type="GO" id="GO:0030596">
    <property type="term" value="F:alpha-L-rhamnosidase activity"/>
    <property type="evidence" value="ECO:0007669"/>
    <property type="project" value="UniProtKB-EC"/>
</dbReference>
<dbReference type="InterPro" id="IPR008979">
    <property type="entry name" value="Galactose-bd-like_sf"/>
</dbReference>
<dbReference type="InterPro" id="IPR008902">
    <property type="entry name" value="Rhamnosid_concanavalin"/>
</dbReference>
<dbReference type="SUPFAM" id="SSF48208">
    <property type="entry name" value="Six-hairpin glycosidases"/>
    <property type="match status" value="1"/>
</dbReference>
<keyword evidence="10" id="KW-1185">Reference proteome</keyword>
<dbReference type="EC" id="3.2.1.40" evidence="2"/>
<comment type="catalytic activity">
    <reaction evidence="1">
        <text>Hydrolysis of terminal non-reducing alpha-L-rhamnose residues in alpha-L-rhamnosides.</text>
        <dbReference type="EC" id="3.2.1.40"/>
    </reaction>
</comment>
<feature type="region of interest" description="Disordered" evidence="4">
    <location>
        <begin position="989"/>
        <end position="1015"/>
    </location>
</feature>